<sequence length="254" mass="27615">MAATIHLIRHGQAAFGVADYDQLSERGREQSRLLGAALAPLAGEGDIAICGGMRRHRQTAEECLAAMYPTHAPQHDPADASPSPVDGRGVGVRAAPQTDPRWNEFDHQQIIARHKPEYGDHERLVAELSRATDPRRAFQTLFAAAMTRWSGGEFDHEYSEPWPAFGQRCRDALQAAADAAPSSASNIWVFTSGGPIAAIVQHLLQAPDAQAMKLSWTLVNAGVTQVHVARGGLRLSTFNGHAHLYGRADLITYR</sequence>
<proteinExistence type="predicted"/>
<dbReference type="GO" id="GO:0016787">
    <property type="term" value="F:hydrolase activity"/>
    <property type="evidence" value="ECO:0007669"/>
    <property type="project" value="UniProtKB-KW"/>
</dbReference>
<dbReference type="Pfam" id="PF00300">
    <property type="entry name" value="His_Phos_1"/>
    <property type="match status" value="2"/>
</dbReference>
<dbReference type="PANTHER" id="PTHR20935:SF0">
    <property type="entry name" value="SERINE_THREONINE-PROTEIN PHOSPHATASE PGAM5, MITOCHONDRIAL"/>
    <property type="match status" value="1"/>
</dbReference>
<dbReference type="RefSeq" id="WP_036107458.1">
    <property type="nucleotide sequence ID" value="NZ_JAJA02000001.1"/>
</dbReference>
<dbReference type="EMBL" id="JAJA02000001">
    <property type="protein sequence ID" value="KWS03018.1"/>
    <property type="molecule type" value="Genomic_DNA"/>
</dbReference>
<dbReference type="InterPro" id="IPR013078">
    <property type="entry name" value="His_Pase_superF_clade-1"/>
</dbReference>
<dbReference type="SMART" id="SM00855">
    <property type="entry name" value="PGAM"/>
    <property type="match status" value="1"/>
</dbReference>
<dbReference type="PANTHER" id="PTHR20935">
    <property type="entry name" value="PHOSPHOGLYCERATE MUTASE-RELATED"/>
    <property type="match status" value="1"/>
</dbReference>
<comment type="caution">
    <text evidence="2">The sequence shown here is derived from an EMBL/GenBank/DDBJ whole genome shotgun (WGS) entry which is preliminary data.</text>
</comment>
<dbReference type="OrthoDB" id="280692at2"/>
<organism evidence="2 3">
    <name type="scientific">Lysobacter capsici AZ78</name>
    <dbReference type="NCBI Taxonomy" id="1444315"/>
    <lineage>
        <taxon>Bacteria</taxon>
        <taxon>Pseudomonadati</taxon>
        <taxon>Pseudomonadota</taxon>
        <taxon>Gammaproteobacteria</taxon>
        <taxon>Lysobacterales</taxon>
        <taxon>Lysobacteraceae</taxon>
        <taxon>Lysobacter</taxon>
    </lineage>
</organism>
<evidence type="ECO:0000313" key="3">
    <source>
        <dbReference type="Proteomes" id="UP000023435"/>
    </source>
</evidence>
<keyword evidence="1" id="KW-0378">Hydrolase</keyword>
<dbReference type="InterPro" id="IPR029033">
    <property type="entry name" value="His_PPase_superfam"/>
</dbReference>
<evidence type="ECO:0000256" key="1">
    <source>
        <dbReference type="ARBA" id="ARBA00022801"/>
    </source>
</evidence>
<dbReference type="Proteomes" id="UP000023435">
    <property type="component" value="Unassembled WGS sequence"/>
</dbReference>
<dbReference type="InterPro" id="IPR051021">
    <property type="entry name" value="Mito_Ser/Thr_phosphatase"/>
</dbReference>
<accession>A0A120AFG5</accession>
<name>A0A120AFG5_9GAMM</name>
<dbReference type="SUPFAM" id="SSF53254">
    <property type="entry name" value="Phosphoglycerate mutase-like"/>
    <property type="match status" value="1"/>
</dbReference>
<gene>
    <name evidence="2" type="ORF">AZ78_0564</name>
</gene>
<protein>
    <submittedName>
        <fullName evidence="2">Phosphoglycerate mutase family protein</fullName>
    </submittedName>
</protein>
<reference evidence="2 3" key="1">
    <citation type="journal article" date="2014" name="Genome Announc.">
        <title>Draft Genome Sequence of Lysobacter capsici AZ78, a Bacterium Antagonistic to Plant-Pathogenic Oomycetes.</title>
        <authorList>
            <person name="Puopolo G."/>
            <person name="Sonego P."/>
            <person name="Engelen K."/>
            <person name="Pertot I."/>
        </authorList>
    </citation>
    <scope>NUCLEOTIDE SEQUENCE [LARGE SCALE GENOMIC DNA]</scope>
    <source>
        <strain evidence="2 3">AZ78</strain>
    </source>
</reference>
<keyword evidence="3" id="KW-1185">Reference proteome</keyword>
<evidence type="ECO:0000313" key="2">
    <source>
        <dbReference type="EMBL" id="KWS03018.1"/>
    </source>
</evidence>
<dbReference type="Gene3D" id="3.40.50.1240">
    <property type="entry name" value="Phosphoglycerate mutase-like"/>
    <property type="match status" value="1"/>
</dbReference>
<dbReference type="AlphaFoldDB" id="A0A120AFG5"/>